<dbReference type="GO" id="GO:0005886">
    <property type="term" value="C:plasma membrane"/>
    <property type="evidence" value="ECO:0007669"/>
    <property type="project" value="UniProtKB-SubCell"/>
</dbReference>
<evidence type="ECO:0000256" key="2">
    <source>
        <dbReference type="ARBA" id="ARBA00010100"/>
    </source>
</evidence>
<evidence type="ECO:0000256" key="8">
    <source>
        <dbReference type="RuleBase" id="RU365092"/>
    </source>
</evidence>
<comment type="function">
    <text evidence="8">Uptake of L-lactate across the membrane. Can also transport D-lactate and glycolate.</text>
</comment>
<gene>
    <name evidence="9" type="ORF">SP5_097_00190</name>
</gene>
<keyword evidence="7 8" id="KW-0472">Membrane</keyword>
<dbReference type="PANTHER" id="PTHR30003:SF0">
    <property type="entry name" value="GLYCOLATE PERMEASE GLCA-RELATED"/>
    <property type="match status" value="1"/>
</dbReference>
<dbReference type="AlphaFoldDB" id="A0A0A1WBT6"/>
<keyword evidence="5 8" id="KW-0812">Transmembrane</keyword>
<keyword evidence="10" id="KW-1185">Reference proteome</keyword>
<comment type="caution">
    <text evidence="8">Lacks conserved residue(s) required for the propagation of feature annotation.</text>
</comment>
<keyword evidence="4" id="KW-1003">Cell membrane</keyword>
<evidence type="ECO:0000256" key="3">
    <source>
        <dbReference type="ARBA" id="ARBA00022448"/>
    </source>
</evidence>
<dbReference type="eggNOG" id="COG1620">
    <property type="taxonomic scope" value="Bacteria"/>
</dbReference>
<sequence>MVAWSQNYDSLGGIRQSILNVTKDQRLQVLLAGFGLGVSLKGVVRFGAPVAITVALLIGLGFRSLYAAGLCLIANIAPFLILTKFVFGCSIDPVKAVFAADGSLAHLVLKLHLSWMIP</sequence>
<evidence type="ECO:0000256" key="7">
    <source>
        <dbReference type="ARBA" id="ARBA00023136"/>
    </source>
</evidence>
<dbReference type="PANTHER" id="PTHR30003">
    <property type="entry name" value="L-LACTATE PERMEASE"/>
    <property type="match status" value="1"/>
</dbReference>
<feature type="transmembrane region" description="Helical" evidence="8">
    <location>
        <begin position="29"/>
        <end position="58"/>
    </location>
</feature>
<evidence type="ECO:0000256" key="1">
    <source>
        <dbReference type="ARBA" id="ARBA00004651"/>
    </source>
</evidence>
<dbReference type="GO" id="GO:0015129">
    <property type="term" value="F:lactate transmembrane transporter activity"/>
    <property type="evidence" value="ECO:0007669"/>
    <property type="project" value="UniProtKB-UniRule"/>
</dbReference>
<dbReference type="EMBL" id="BBPI01000097">
    <property type="protein sequence ID" value="GAM02677.1"/>
    <property type="molecule type" value="Genomic_DNA"/>
</dbReference>
<comment type="caution">
    <text evidence="9">The sequence shown here is derived from an EMBL/GenBank/DDBJ whole genome shotgun (WGS) entry which is preliminary data.</text>
</comment>
<dbReference type="Pfam" id="PF02652">
    <property type="entry name" value="Lactate_perm"/>
    <property type="match status" value="1"/>
</dbReference>
<evidence type="ECO:0000256" key="5">
    <source>
        <dbReference type="ARBA" id="ARBA00022692"/>
    </source>
</evidence>
<name>A0A0A1WBT6_9SPHN</name>
<evidence type="ECO:0000313" key="10">
    <source>
        <dbReference type="Proteomes" id="UP000032305"/>
    </source>
</evidence>
<keyword evidence="6 8" id="KW-1133">Transmembrane helix</keyword>
<evidence type="ECO:0000256" key="4">
    <source>
        <dbReference type="ARBA" id="ARBA00022475"/>
    </source>
</evidence>
<organism evidence="9 10">
    <name type="scientific">Sphingomonas parapaucimobilis NBRC 15100</name>
    <dbReference type="NCBI Taxonomy" id="1219049"/>
    <lineage>
        <taxon>Bacteria</taxon>
        <taxon>Pseudomonadati</taxon>
        <taxon>Pseudomonadota</taxon>
        <taxon>Alphaproteobacteria</taxon>
        <taxon>Sphingomonadales</taxon>
        <taxon>Sphingomonadaceae</taxon>
        <taxon>Sphingomonas</taxon>
    </lineage>
</organism>
<proteinExistence type="inferred from homology"/>
<dbReference type="GO" id="GO:0015295">
    <property type="term" value="F:solute:proton symporter activity"/>
    <property type="evidence" value="ECO:0007669"/>
    <property type="project" value="TreeGrafter"/>
</dbReference>
<accession>A0A0A1WBT6</accession>
<keyword evidence="8" id="KW-0997">Cell inner membrane</keyword>
<evidence type="ECO:0000313" key="9">
    <source>
        <dbReference type="EMBL" id="GAM02677.1"/>
    </source>
</evidence>
<evidence type="ECO:0000256" key="6">
    <source>
        <dbReference type="ARBA" id="ARBA00022989"/>
    </source>
</evidence>
<comment type="similarity">
    <text evidence="2 8">Belongs to the lactate permease family.</text>
</comment>
<comment type="subcellular location">
    <subcellularLocation>
        <location evidence="8">Cell inner membrane</location>
        <topology evidence="8">Multi-pass membrane protein</topology>
    </subcellularLocation>
    <subcellularLocation>
        <location evidence="1">Cell membrane</location>
        <topology evidence="1">Multi-pass membrane protein</topology>
    </subcellularLocation>
</comment>
<keyword evidence="3 8" id="KW-0813">Transport</keyword>
<dbReference type="Proteomes" id="UP000032305">
    <property type="component" value="Unassembled WGS sequence"/>
</dbReference>
<feature type="transmembrane region" description="Helical" evidence="8">
    <location>
        <begin position="65"/>
        <end position="87"/>
    </location>
</feature>
<dbReference type="InterPro" id="IPR003804">
    <property type="entry name" value="Lactate_perm"/>
</dbReference>
<protein>
    <recommendedName>
        <fullName evidence="8">L-lactate permease</fullName>
    </recommendedName>
</protein>
<reference evidence="9 10" key="1">
    <citation type="submission" date="2014-11" db="EMBL/GenBank/DDBJ databases">
        <title>Whole genome shotgun sequence of Sphingomonas parapaucimobilis NBRC 15100.</title>
        <authorList>
            <person name="Katano-Makiyama Y."/>
            <person name="Hosoyama A."/>
            <person name="Hashimoto M."/>
            <person name="Hosoyama Y."/>
            <person name="Noguchi M."/>
            <person name="Numata M."/>
            <person name="Tsuchikane K."/>
            <person name="Hirakata S."/>
            <person name="Uohara A."/>
            <person name="Shimodaira J."/>
            <person name="Ohji S."/>
            <person name="Ichikawa N."/>
            <person name="Kimura A."/>
            <person name="Yamazoe A."/>
            <person name="Fujita N."/>
        </authorList>
    </citation>
    <scope>NUCLEOTIDE SEQUENCE [LARGE SCALE GENOMIC DNA]</scope>
    <source>
        <strain evidence="9 10">NBRC 15100</strain>
    </source>
</reference>